<comment type="caution">
    <text evidence="3">The sequence shown here is derived from an EMBL/GenBank/DDBJ whole genome shotgun (WGS) entry which is preliminary data.</text>
</comment>
<protein>
    <submittedName>
        <fullName evidence="3">Uncharacterized protein</fullName>
    </submittedName>
</protein>
<feature type="region of interest" description="Disordered" evidence="1">
    <location>
        <begin position="1"/>
        <end position="23"/>
    </location>
</feature>
<gene>
    <name evidence="3" type="ORF">LPJ64_005269</name>
</gene>
<evidence type="ECO:0000313" key="4">
    <source>
        <dbReference type="Proteomes" id="UP001145021"/>
    </source>
</evidence>
<keyword evidence="2" id="KW-0812">Transmembrane</keyword>
<feature type="region of interest" description="Disordered" evidence="1">
    <location>
        <begin position="43"/>
        <end position="89"/>
    </location>
</feature>
<accession>A0A9W7XEQ2</accession>
<evidence type="ECO:0000256" key="1">
    <source>
        <dbReference type="SAM" id="MobiDB-lite"/>
    </source>
</evidence>
<organism evidence="3 4">
    <name type="scientific">Coemansia asiatica</name>
    <dbReference type="NCBI Taxonomy" id="1052880"/>
    <lineage>
        <taxon>Eukaryota</taxon>
        <taxon>Fungi</taxon>
        <taxon>Fungi incertae sedis</taxon>
        <taxon>Zoopagomycota</taxon>
        <taxon>Kickxellomycotina</taxon>
        <taxon>Kickxellomycetes</taxon>
        <taxon>Kickxellales</taxon>
        <taxon>Kickxellaceae</taxon>
        <taxon>Coemansia</taxon>
    </lineage>
</organism>
<proteinExistence type="predicted"/>
<sequence length="298" mass="31876">MNDNAKVSTFVGIPMTTTDKKGGESIYLSPAIYAKPQDEFDTFSIPSTKTTKSSSSSTPSPTQAPSSSADASSTDTPTASNKPSNEQSGKKANIAVIAGGVAGSVIALVALGVAGWIFKRKHDRKRHIAEHKTEEMQFLAMELDGSYNPNQKVSEDPLSDGSFFANPTANRSITDDLASRYTGGSLSLKPPALRDTYSPAAYPIVVGTELTMDSQGRVGMPDGSPCISDSILPLKNAKAADNYTDLEWFPLVSSEEELEYHPGPSYIEEKELSHVATYIQKTSGQKGLSPASAIQRRF</sequence>
<name>A0A9W7XEQ2_9FUNG</name>
<evidence type="ECO:0000313" key="3">
    <source>
        <dbReference type="EMBL" id="KAJ1642919.1"/>
    </source>
</evidence>
<keyword evidence="4" id="KW-1185">Reference proteome</keyword>
<dbReference type="AlphaFoldDB" id="A0A9W7XEQ2"/>
<dbReference type="CDD" id="cd12087">
    <property type="entry name" value="TM_EGFR-like"/>
    <property type="match status" value="1"/>
</dbReference>
<feature type="transmembrane region" description="Helical" evidence="2">
    <location>
        <begin position="94"/>
        <end position="118"/>
    </location>
</feature>
<keyword evidence="2" id="KW-1133">Transmembrane helix</keyword>
<dbReference type="EMBL" id="JANBOH010000320">
    <property type="protein sequence ID" value="KAJ1642919.1"/>
    <property type="molecule type" value="Genomic_DNA"/>
</dbReference>
<feature type="compositionally biased region" description="Low complexity" evidence="1">
    <location>
        <begin position="46"/>
        <end position="80"/>
    </location>
</feature>
<evidence type="ECO:0000256" key="2">
    <source>
        <dbReference type="SAM" id="Phobius"/>
    </source>
</evidence>
<reference evidence="3" key="1">
    <citation type="submission" date="2022-07" db="EMBL/GenBank/DDBJ databases">
        <title>Phylogenomic reconstructions and comparative analyses of Kickxellomycotina fungi.</title>
        <authorList>
            <person name="Reynolds N.K."/>
            <person name="Stajich J.E."/>
            <person name="Barry K."/>
            <person name="Grigoriev I.V."/>
            <person name="Crous P."/>
            <person name="Smith M.E."/>
        </authorList>
    </citation>
    <scope>NUCLEOTIDE SEQUENCE</scope>
    <source>
        <strain evidence="3">NBRC 105413</strain>
    </source>
</reference>
<dbReference type="Proteomes" id="UP001145021">
    <property type="component" value="Unassembled WGS sequence"/>
</dbReference>
<keyword evidence="2" id="KW-0472">Membrane</keyword>